<evidence type="ECO:0008006" key="3">
    <source>
        <dbReference type="Google" id="ProtNLM"/>
    </source>
</evidence>
<evidence type="ECO:0000313" key="2">
    <source>
        <dbReference type="Proteomes" id="UP000241167"/>
    </source>
</evidence>
<comment type="caution">
    <text evidence="1">The sequence shown here is derived from an EMBL/GenBank/DDBJ whole genome shotgun (WGS) entry which is preliminary data.</text>
</comment>
<dbReference type="EMBL" id="PXYI01000013">
    <property type="protein sequence ID" value="PSJ36558.1"/>
    <property type="molecule type" value="Genomic_DNA"/>
</dbReference>
<reference evidence="1 2" key="1">
    <citation type="submission" date="2018-03" db="EMBL/GenBank/DDBJ databases">
        <title>The draft genome of Sphingosinicella sp. GL-C-18.</title>
        <authorList>
            <person name="Liu L."/>
            <person name="Li L."/>
            <person name="Liang L."/>
            <person name="Zhang X."/>
            <person name="Wang T."/>
        </authorList>
    </citation>
    <scope>NUCLEOTIDE SEQUENCE [LARGE SCALE GENOMIC DNA]</scope>
    <source>
        <strain evidence="1 2">GL-C-18</strain>
    </source>
</reference>
<dbReference type="GO" id="GO:0045892">
    <property type="term" value="P:negative regulation of DNA-templated transcription"/>
    <property type="evidence" value="ECO:0007669"/>
    <property type="project" value="TreeGrafter"/>
</dbReference>
<dbReference type="OrthoDB" id="7605558at2"/>
<accession>A0A2P7QF00</accession>
<dbReference type="Gene3D" id="1.20.120.330">
    <property type="entry name" value="Nucleotidyltransferases domain 2"/>
    <property type="match status" value="1"/>
</dbReference>
<evidence type="ECO:0000313" key="1">
    <source>
        <dbReference type="EMBL" id="PSJ36558.1"/>
    </source>
</evidence>
<dbReference type="InterPro" id="IPR038026">
    <property type="entry name" value="MtlR-like_sf"/>
</dbReference>
<sequence length="197" mass="22084">MNQPKRQTVFKKLRSLTGARPDAKSSFELWTFPLFNLSAEPRDPGRDREIALVCASVLEQALEVALLTRFPGVTNELERQLFSDSGAPLGSLSSKITLARALGIIGERAKGDLNAVRSVRNAFAHSRLALTFETPEISAACELIDLHHRWPELSASNRRNDARETFIECCFEFTLHLTMFGDEKAERLTKVVLDVDR</sequence>
<dbReference type="RefSeq" id="WP_106516007.1">
    <property type="nucleotide sequence ID" value="NZ_PXYI01000013.1"/>
</dbReference>
<proteinExistence type="predicted"/>
<keyword evidence="2" id="KW-1185">Reference proteome</keyword>
<dbReference type="SUPFAM" id="SSF158668">
    <property type="entry name" value="MtlR-like"/>
    <property type="match status" value="1"/>
</dbReference>
<dbReference type="Proteomes" id="UP000241167">
    <property type="component" value="Unassembled WGS sequence"/>
</dbReference>
<gene>
    <name evidence="1" type="ORF">C7I55_26195</name>
</gene>
<dbReference type="AlphaFoldDB" id="A0A2P7QF00"/>
<dbReference type="InterPro" id="IPR007761">
    <property type="entry name" value="MtlR-like"/>
</dbReference>
<organism evidence="1 2">
    <name type="scientific">Allosphingosinicella deserti</name>
    <dbReference type="NCBI Taxonomy" id="2116704"/>
    <lineage>
        <taxon>Bacteria</taxon>
        <taxon>Pseudomonadati</taxon>
        <taxon>Pseudomonadota</taxon>
        <taxon>Alphaproteobacteria</taxon>
        <taxon>Sphingomonadales</taxon>
        <taxon>Sphingomonadaceae</taxon>
        <taxon>Allosphingosinicella</taxon>
    </lineage>
</organism>
<dbReference type="PANTHER" id="PTHR37941:SF1">
    <property type="entry name" value="FUMARASE E-RELATED"/>
    <property type="match status" value="1"/>
</dbReference>
<dbReference type="PANTHER" id="PTHR37941">
    <property type="entry name" value="FUMARASE E-RELATED"/>
    <property type="match status" value="1"/>
</dbReference>
<protein>
    <recommendedName>
        <fullName evidence="3">DUF4145 domain-containing protein</fullName>
    </recommendedName>
</protein>
<name>A0A2P7QF00_9SPHN</name>